<comment type="caution">
    <text evidence="2">The sequence shown here is derived from an EMBL/GenBank/DDBJ whole genome shotgun (WGS) entry which is preliminary data.</text>
</comment>
<evidence type="ECO:0000313" key="2">
    <source>
        <dbReference type="EMBL" id="KAI5081277.1"/>
    </source>
</evidence>
<feature type="region of interest" description="Disordered" evidence="1">
    <location>
        <begin position="567"/>
        <end position="745"/>
    </location>
</feature>
<feature type="compositionally biased region" description="Low complexity" evidence="1">
    <location>
        <begin position="106"/>
        <end position="116"/>
    </location>
</feature>
<feature type="compositionally biased region" description="Basic and acidic residues" evidence="1">
    <location>
        <begin position="579"/>
        <end position="598"/>
    </location>
</feature>
<feature type="compositionally biased region" description="Basic and acidic residues" evidence="1">
    <location>
        <begin position="292"/>
        <end position="303"/>
    </location>
</feature>
<feature type="compositionally biased region" description="Basic residues" evidence="1">
    <location>
        <begin position="644"/>
        <end position="656"/>
    </location>
</feature>
<feature type="compositionally biased region" description="Basic residues" evidence="1">
    <location>
        <begin position="117"/>
        <end position="138"/>
    </location>
</feature>
<dbReference type="Proteomes" id="UP000886520">
    <property type="component" value="Chromosome 4"/>
</dbReference>
<feature type="region of interest" description="Disordered" evidence="1">
    <location>
        <begin position="1"/>
        <end position="29"/>
    </location>
</feature>
<name>A0A9D4ZPL2_ADICA</name>
<feature type="region of interest" description="Disordered" evidence="1">
    <location>
        <begin position="193"/>
        <end position="436"/>
    </location>
</feature>
<proteinExistence type="predicted"/>
<feature type="compositionally biased region" description="Low complexity" evidence="1">
    <location>
        <begin position="276"/>
        <end position="291"/>
    </location>
</feature>
<evidence type="ECO:0000313" key="3">
    <source>
        <dbReference type="Proteomes" id="UP000886520"/>
    </source>
</evidence>
<evidence type="ECO:0000256" key="1">
    <source>
        <dbReference type="SAM" id="MobiDB-lite"/>
    </source>
</evidence>
<gene>
    <name evidence="2" type="ORF">GOP47_0004460</name>
</gene>
<dbReference type="AlphaFoldDB" id="A0A9D4ZPL2"/>
<feature type="compositionally biased region" description="Basic and acidic residues" evidence="1">
    <location>
        <begin position="146"/>
        <end position="160"/>
    </location>
</feature>
<feature type="compositionally biased region" description="Basic residues" evidence="1">
    <location>
        <begin position="203"/>
        <end position="221"/>
    </location>
</feature>
<feature type="compositionally biased region" description="Low complexity" evidence="1">
    <location>
        <begin position="329"/>
        <end position="350"/>
    </location>
</feature>
<feature type="compositionally biased region" description="Basic residues" evidence="1">
    <location>
        <begin position="714"/>
        <end position="727"/>
    </location>
</feature>
<feature type="compositionally biased region" description="Basic residues" evidence="1">
    <location>
        <begin position="667"/>
        <end position="695"/>
    </location>
</feature>
<feature type="compositionally biased region" description="Polar residues" evidence="1">
    <location>
        <begin position="735"/>
        <end position="745"/>
    </location>
</feature>
<feature type="compositionally biased region" description="Low complexity" evidence="1">
    <location>
        <begin position="161"/>
        <end position="178"/>
    </location>
</feature>
<feature type="compositionally biased region" description="Basic and acidic residues" evidence="1">
    <location>
        <begin position="365"/>
        <end position="384"/>
    </location>
</feature>
<sequence length="745" mass="84112">MDSSNPLPTVQTTSPSLSTAQPSSVQPGLSTLASIQSPAVSAMMHLQQLNIQQSLLLQQYALSQQTLSNTVKTPAEIAAARAAEISKQLEGFGASEKKTSERSKSRSLSKSPSRSPSRSKSKSRSPSRSPIKRRRGHSRSLSPIRYKRDYYPSYRSRDNYGYRGRNYRSYYRGGYNDYSRYRYGRDYDYHYRRRSRSREWRRSRTRSRSPKRDRSRARRRSPTPSPPLSKRSQTGSPTDSRKGSVSPPVKRYRPRSRPTSEQSLSREATRSRSVISGSANVSPARSSSSSESQEKSSSDHIVEKSPLTELSEETGRNQTAFRLKRTNEGSSAARQGGRASSSSPSRSRSVSVDDDKYTNASKKASVKERHEIPEAGSSENHDDILALPGKNFASEAEDSEFRKNYSGHGRRLRKQTRSSDAISGDDSQSEESMDDWRHDLKKVVRGKAMSGKEGDYNSFEERAKSKFSETQFTERSCSLTINANDCDLKEEVVVHSASFVEHDDFPMVAGELHAVSDKGHENAVVCDDKSLEQVAISEEPKEVTDGDNDLIFEGPQPANVVHDERKEEGLNSDAQFVDVDARKGHNLIPDHKKAKEMNTAEDDDYHVGNPDGQICSYEDKARERSRSRDSKKQAAGLTKNESRKSKHRRHKNRHKHESVDEDSEVPRKRHKRKHRRGSEHGLKERKKRRHKRRSRSTSTEDSSSEGEIEVRNSSGKRRKSSKKRKASKRDLSKSFTSSASMGSRI</sequence>
<keyword evidence="3" id="KW-1185">Reference proteome</keyword>
<feature type="compositionally biased region" description="Basic and acidic residues" evidence="1">
    <location>
        <begin position="95"/>
        <end position="104"/>
    </location>
</feature>
<accession>A0A9D4ZPL2</accession>
<feature type="compositionally biased region" description="Polar residues" evidence="1">
    <location>
        <begin position="257"/>
        <end position="275"/>
    </location>
</feature>
<feature type="compositionally biased region" description="Basic and acidic residues" evidence="1">
    <location>
        <begin position="617"/>
        <end position="632"/>
    </location>
</feature>
<protein>
    <submittedName>
        <fullName evidence="2">Uncharacterized protein</fullName>
    </submittedName>
</protein>
<dbReference type="OrthoDB" id="2000671at2759"/>
<dbReference type="EMBL" id="JABFUD020000004">
    <property type="protein sequence ID" value="KAI5081277.1"/>
    <property type="molecule type" value="Genomic_DNA"/>
</dbReference>
<reference evidence="2" key="1">
    <citation type="submission" date="2021-01" db="EMBL/GenBank/DDBJ databases">
        <title>Adiantum capillus-veneris genome.</title>
        <authorList>
            <person name="Fang Y."/>
            <person name="Liao Q."/>
        </authorList>
    </citation>
    <scope>NUCLEOTIDE SEQUENCE</scope>
    <source>
        <strain evidence="2">H3</strain>
        <tissue evidence="2">Leaf</tissue>
    </source>
</reference>
<organism evidence="2 3">
    <name type="scientific">Adiantum capillus-veneris</name>
    <name type="common">Maidenhair fern</name>
    <dbReference type="NCBI Taxonomy" id="13818"/>
    <lineage>
        <taxon>Eukaryota</taxon>
        <taxon>Viridiplantae</taxon>
        <taxon>Streptophyta</taxon>
        <taxon>Embryophyta</taxon>
        <taxon>Tracheophyta</taxon>
        <taxon>Polypodiopsida</taxon>
        <taxon>Polypodiidae</taxon>
        <taxon>Polypodiales</taxon>
        <taxon>Pteridineae</taxon>
        <taxon>Pteridaceae</taxon>
        <taxon>Vittarioideae</taxon>
        <taxon>Adiantum</taxon>
    </lineage>
</organism>
<feature type="region of interest" description="Disordered" evidence="1">
    <location>
        <begin position="91"/>
        <end position="181"/>
    </location>
</feature>